<keyword evidence="5" id="KW-0408">Iron</keyword>
<keyword evidence="6" id="KW-0812">Transmembrane</keyword>
<organism evidence="8 9">
    <name type="scientific">Deefgea salmonis</name>
    <dbReference type="NCBI Taxonomy" id="2875502"/>
    <lineage>
        <taxon>Bacteria</taxon>
        <taxon>Pseudomonadati</taxon>
        <taxon>Pseudomonadota</taxon>
        <taxon>Betaproteobacteria</taxon>
        <taxon>Neisseriales</taxon>
        <taxon>Chitinibacteraceae</taxon>
        <taxon>Deefgea</taxon>
    </lineage>
</organism>
<dbReference type="EMBL" id="JAJAWG010000004">
    <property type="protein sequence ID" value="MCB5196381.1"/>
    <property type="molecule type" value="Genomic_DNA"/>
</dbReference>
<keyword evidence="9" id="KW-1185">Reference proteome</keyword>
<dbReference type="CDD" id="cd09625">
    <property type="entry name" value="DOMON_like_cytochrome"/>
    <property type="match status" value="1"/>
</dbReference>
<evidence type="ECO:0000256" key="6">
    <source>
        <dbReference type="SAM" id="Phobius"/>
    </source>
</evidence>
<protein>
    <submittedName>
        <fullName evidence="8">Ethylbenzene dehydrogenase-related protein</fullName>
    </submittedName>
</protein>
<evidence type="ECO:0000313" key="9">
    <source>
        <dbReference type="Proteomes" id="UP001198034"/>
    </source>
</evidence>
<proteinExistence type="predicted"/>
<evidence type="ECO:0000256" key="4">
    <source>
        <dbReference type="ARBA" id="ARBA00022982"/>
    </source>
</evidence>
<keyword evidence="6" id="KW-0472">Membrane</keyword>
<feature type="transmembrane region" description="Helical" evidence="6">
    <location>
        <begin position="131"/>
        <end position="154"/>
    </location>
</feature>
<evidence type="ECO:0000256" key="5">
    <source>
        <dbReference type="ARBA" id="ARBA00023004"/>
    </source>
</evidence>
<reference evidence="8 9" key="1">
    <citation type="submission" date="2021-10" db="EMBL/GenBank/DDBJ databases">
        <authorList>
            <person name="Chen M."/>
        </authorList>
    </citation>
    <scope>NUCLEOTIDE SEQUENCE [LARGE SCALE GENOMIC DNA]</scope>
    <source>
        <strain evidence="8 9">H3-26</strain>
    </source>
</reference>
<dbReference type="InterPro" id="IPR019020">
    <property type="entry name" value="Cyt-c552/DMSO_Rdtase_haem-bd"/>
</dbReference>
<dbReference type="Gene3D" id="2.60.40.1190">
    <property type="match status" value="1"/>
</dbReference>
<keyword evidence="3" id="KW-0479">Metal-binding</keyword>
<feature type="transmembrane region" description="Helical" evidence="6">
    <location>
        <begin position="166"/>
        <end position="192"/>
    </location>
</feature>
<feature type="transmembrane region" description="Helical" evidence="6">
    <location>
        <begin position="58"/>
        <end position="77"/>
    </location>
</feature>
<evidence type="ECO:0000256" key="3">
    <source>
        <dbReference type="ARBA" id="ARBA00022723"/>
    </source>
</evidence>
<dbReference type="SUPFAM" id="SSF49344">
    <property type="entry name" value="CBD9-like"/>
    <property type="match status" value="1"/>
</dbReference>
<comment type="caution">
    <text evidence="8">The sequence shown here is derived from an EMBL/GenBank/DDBJ whole genome shotgun (WGS) entry which is preliminary data.</text>
</comment>
<keyword evidence="6" id="KW-1133">Transmembrane helix</keyword>
<dbReference type="RefSeq" id="WP_226764136.1">
    <property type="nucleotide sequence ID" value="NZ_JAJAWG010000004.1"/>
</dbReference>
<evidence type="ECO:0000256" key="2">
    <source>
        <dbReference type="ARBA" id="ARBA00022617"/>
    </source>
</evidence>
<gene>
    <name evidence="8" type="ORF">LG219_08830</name>
</gene>
<keyword evidence="2" id="KW-0349">Heme</keyword>
<dbReference type="Pfam" id="PF09459">
    <property type="entry name" value="EB_dh"/>
    <property type="match status" value="1"/>
</dbReference>
<evidence type="ECO:0000256" key="1">
    <source>
        <dbReference type="ARBA" id="ARBA00022448"/>
    </source>
</evidence>
<accession>A0ABS8BLA2</accession>
<dbReference type="SMART" id="SM00887">
    <property type="entry name" value="EB_dh"/>
    <property type="match status" value="1"/>
</dbReference>
<sequence>MSVAKYYSRVVVLHCCAILLLLGSVLSGLRLALSAGRGDFFSAFNAYLPQGGMHGLHVSLGFAWCVLALIFVYHHWHAPARAASSTLAETWNRCLIHFARYLFLSLLILGGVLYFGGSAALDGWVLLLHRYFAYSAFVYLIVHALSQVIYSPWLQVRAILLPKLKVVRLVGWTFWLAVSLAAVLWLGSAWIMPYLTPQLRIANLALDQEIVIDGLANESAWQSAPLHIVKTLNIGANAAETPVTVQGLRQGEVVYFRFSWPDTTPSLQHLPLVKTAQGWRIEQTGLLRNDETQFYEDKFAVMFARAPDAAGAGSMLLGSQPLTGHAANRTGRGYHAAQGALLDVWHWKSVRNHGTNQLDDSHFAAAYPEVPGEIRYTAGYKSDPLQSGGYSENWAWPSNGIVTPKRLPRDPAQLARFQAAKPNDPQLVWGMSWYETLPYSSAADQYPVGTRMPSVLWTTMFEGDRGDVRAMASWHKGVWTLEAVRGIKTESPFDLALNEGLFMWVAVFDHQQTQHSYHLRPLQLHFEDQS</sequence>
<keyword evidence="4" id="KW-0249">Electron transport</keyword>
<evidence type="ECO:0000259" key="7">
    <source>
        <dbReference type="SMART" id="SM00887"/>
    </source>
</evidence>
<evidence type="ECO:0000313" key="8">
    <source>
        <dbReference type="EMBL" id="MCB5196381.1"/>
    </source>
</evidence>
<feature type="transmembrane region" description="Helical" evidence="6">
    <location>
        <begin position="98"/>
        <end position="119"/>
    </location>
</feature>
<dbReference type="Proteomes" id="UP001198034">
    <property type="component" value="Unassembled WGS sequence"/>
</dbReference>
<feature type="domain" description="Cytochrome c-552/DMSO reductase-like haem-binding" evidence="7">
    <location>
        <begin position="218"/>
        <end position="520"/>
    </location>
</feature>
<keyword evidence="1" id="KW-0813">Transport</keyword>
<name>A0ABS8BLA2_9NEIS</name>